<dbReference type="FunFam" id="2.40.50.140:FF:000051">
    <property type="entry name" value="RNA-binding transcriptional accessory protein"/>
    <property type="match status" value="1"/>
</dbReference>
<protein>
    <submittedName>
        <fullName evidence="2">S1 RNA-binding domain-containing protein</fullName>
    </submittedName>
</protein>
<feature type="domain" description="S1 motif" evidence="1">
    <location>
        <begin position="6"/>
        <end position="75"/>
    </location>
</feature>
<reference evidence="2" key="1">
    <citation type="journal article" date="2021" name="PeerJ">
        <title>Extensive microbial diversity within the chicken gut microbiome revealed by metagenomics and culture.</title>
        <authorList>
            <person name="Gilroy R."/>
            <person name="Ravi A."/>
            <person name="Getino M."/>
            <person name="Pursley I."/>
            <person name="Horton D.L."/>
            <person name="Alikhan N.F."/>
            <person name="Baker D."/>
            <person name="Gharbi K."/>
            <person name="Hall N."/>
            <person name="Watson M."/>
            <person name="Adriaenssens E.M."/>
            <person name="Foster-Nyarko E."/>
            <person name="Jarju S."/>
            <person name="Secka A."/>
            <person name="Antonio M."/>
            <person name="Oren A."/>
            <person name="Chaudhuri R.R."/>
            <person name="La Ragione R."/>
            <person name="Hildebrand F."/>
            <person name="Pallen M.J."/>
        </authorList>
    </citation>
    <scope>NUCLEOTIDE SEQUENCE</scope>
    <source>
        <strain evidence="2">6627</strain>
    </source>
</reference>
<proteinExistence type="predicted"/>
<organism evidence="2 3">
    <name type="scientific">Candidatus Ligilactobacillus excrementigallinarum</name>
    <dbReference type="NCBI Taxonomy" id="2838641"/>
    <lineage>
        <taxon>Bacteria</taxon>
        <taxon>Bacillati</taxon>
        <taxon>Bacillota</taxon>
        <taxon>Bacilli</taxon>
        <taxon>Lactobacillales</taxon>
        <taxon>Lactobacillaceae</taxon>
        <taxon>Ligilactobacillus</taxon>
    </lineage>
</organism>
<dbReference type="InterPro" id="IPR050437">
    <property type="entry name" value="Ribos_protein_bS1-like"/>
</dbReference>
<dbReference type="NCBIfam" id="NF040579">
    <property type="entry name" value="S1_dom_CvfD"/>
    <property type="match status" value="1"/>
</dbReference>
<dbReference type="Proteomes" id="UP000823963">
    <property type="component" value="Unassembled WGS sequence"/>
</dbReference>
<dbReference type="EMBL" id="DXFP01000039">
    <property type="protein sequence ID" value="HIX02004.1"/>
    <property type="molecule type" value="Genomic_DNA"/>
</dbReference>
<name>A0A9D2A9Z2_9LACO</name>
<reference evidence="2" key="2">
    <citation type="submission" date="2021-04" db="EMBL/GenBank/DDBJ databases">
        <authorList>
            <person name="Gilroy R."/>
        </authorList>
    </citation>
    <scope>NUCLEOTIDE SEQUENCE</scope>
    <source>
        <strain evidence="2">6627</strain>
    </source>
</reference>
<dbReference type="PROSITE" id="PS50126">
    <property type="entry name" value="S1"/>
    <property type="match status" value="1"/>
</dbReference>
<dbReference type="SUPFAM" id="SSF50249">
    <property type="entry name" value="Nucleic acid-binding proteins"/>
    <property type="match status" value="1"/>
</dbReference>
<dbReference type="PANTHER" id="PTHR10724:SF10">
    <property type="entry name" value="S1 RNA-BINDING DOMAIN-CONTAINING PROTEIN 1"/>
    <property type="match status" value="1"/>
</dbReference>
<dbReference type="Pfam" id="PF00575">
    <property type="entry name" value="S1"/>
    <property type="match status" value="1"/>
</dbReference>
<gene>
    <name evidence="2" type="ORF">H9861_04540</name>
</gene>
<dbReference type="InterPro" id="IPR003029">
    <property type="entry name" value="S1_domain"/>
</dbReference>
<dbReference type="Gene3D" id="2.40.50.140">
    <property type="entry name" value="Nucleic acid-binding proteins"/>
    <property type="match status" value="1"/>
</dbReference>
<evidence type="ECO:0000259" key="1">
    <source>
        <dbReference type="PROSITE" id="PS50126"/>
    </source>
</evidence>
<dbReference type="PANTHER" id="PTHR10724">
    <property type="entry name" value="30S RIBOSOMAL PROTEIN S1"/>
    <property type="match status" value="1"/>
</dbReference>
<dbReference type="GO" id="GO:0005737">
    <property type="term" value="C:cytoplasm"/>
    <property type="evidence" value="ECO:0007669"/>
    <property type="project" value="UniProtKB-ARBA"/>
</dbReference>
<dbReference type="AlphaFoldDB" id="A0A9D2A9Z2"/>
<dbReference type="GO" id="GO:0006412">
    <property type="term" value="P:translation"/>
    <property type="evidence" value="ECO:0007669"/>
    <property type="project" value="TreeGrafter"/>
</dbReference>
<dbReference type="GO" id="GO:0003735">
    <property type="term" value="F:structural constituent of ribosome"/>
    <property type="evidence" value="ECO:0007669"/>
    <property type="project" value="TreeGrafter"/>
</dbReference>
<comment type="caution">
    <text evidence="2">The sequence shown here is derived from an EMBL/GenBank/DDBJ whole genome shotgun (WGS) entry which is preliminary data.</text>
</comment>
<dbReference type="InterPro" id="IPR012340">
    <property type="entry name" value="NA-bd_OB-fold"/>
</dbReference>
<dbReference type="GO" id="GO:0003729">
    <property type="term" value="F:mRNA binding"/>
    <property type="evidence" value="ECO:0007669"/>
    <property type="project" value="UniProtKB-ARBA"/>
</dbReference>
<sequence>MDYRIGMILTGKVTGIQPYGAFVLLDNNTQGLIHISELKHGYISDIENYLRVGQMVKVMIIDIDEYTGKISLSLRCMEKTFNFKYNRDEIAHQYKKYWNDRHCDEGFSPIKSRLNGWIDDALEDIKKENKKKLDRQ</sequence>
<accession>A0A9D2A9Z2</accession>
<evidence type="ECO:0000313" key="3">
    <source>
        <dbReference type="Proteomes" id="UP000823963"/>
    </source>
</evidence>
<dbReference type="SMART" id="SM00316">
    <property type="entry name" value="S1"/>
    <property type="match status" value="1"/>
</dbReference>
<evidence type="ECO:0000313" key="2">
    <source>
        <dbReference type="EMBL" id="HIX02004.1"/>
    </source>
</evidence>